<evidence type="ECO:0000313" key="9">
    <source>
        <dbReference type="EMBL" id="GAA3355707.1"/>
    </source>
</evidence>
<feature type="transmembrane region" description="Helical" evidence="7">
    <location>
        <begin position="21"/>
        <end position="47"/>
    </location>
</feature>
<name>A0ABP6RMC4_9PSEU</name>
<dbReference type="Proteomes" id="UP001500483">
    <property type="component" value="Unassembled WGS sequence"/>
</dbReference>
<keyword evidence="2" id="KW-1003">Cell membrane</keyword>
<feature type="region of interest" description="Disordered" evidence="6">
    <location>
        <begin position="87"/>
        <end position="106"/>
    </location>
</feature>
<feature type="transmembrane region" description="Helical" evidence="7">
    <location>
        <begin position="59"/>
        <end position="79"/>
    </location>
</feature>
<proteinExistence type="predicted"/>
<gene>
    <name evidence="9" type="ORF">GCM10020366_16890</name>
</gene>
<evidence type="ECO:0000256" key="4">
    <source>
        <dbReference type="ARBA" id="ARBA00022989"/>
    </source>
</evidence>
<comment type="caution">
    <text evidence="9">The sequence shown here is derived from an EMBL/GenBank/DDBJ whole genome shotgun (WGS) entry which is preliminary data.</text>
</comment>
<comment type="subcellular location">
    <subcellularLocation>
        <location evidence="1">Cell membrane</location>
        <topology evidence="1">Multi-pass membrane protein</topology>
    </subcellularLocation>
</comment>
<feature type="domain" description="Cardiolipin synthase N-terminal" evidence="8">
    <location>
        <begin position="39"/>
        <end position="81"/>
    </location>
</feature>
<keyword evidence="4 7" id="KW-1133">Transmembrane helix</keyword>
<evidence type="ECO:0000313" key="10">
    <source>
        <dbReference type="Proteomes" id="UP001500483"/>
    </source>
</evidence>
<evidence type="ECO:0000256" key="5">
    <source>
        <dbReference type="ARBA" id="ARBA00023136"/>
    </source>
</evidence>
<evidence type="ECO:0000256" key="3">
    <source>
        <dbReference type="ARBA" id="ARBA00022692"/>
    </source>
</evidence>
<sequence length="106" mass="11046">MLKSEVTRSLAQTAAEQPSQVWGWVVLAVGALIALGLAALVIGALVSLYRAEADGTTKAVWVLIVVMAPLLGAALWFVIGRSQARKNALRPAEGPAPRLDGDQATA</sequence>
<evidence type="ECO:0000256" key="2">
    <source>
        <dbReference type="ARBA" id="ARBA00022475"/>
    </source>
</evidence>
<reference evidence="10" key="1">
    <citation type="journal article" date="2019" name="Int. J. Syst. Evol. Microbiol.">
        <title>The Global Catalogue of Microorganisms (GCM) 10K type strain sequencing project: providing services to taxonomists for standard genome sequencing and annotation.</title>
        <authorList>
            <consortium name="The Broad Institute Genomics Platform"/>
            <consortium name="The Broad Institute Genome Sequencing Center for Infectious Disease"/>
            <person name="Wu L."/>
            <person name="Ma J."/>
        </authorList>
    </citation>
    <scope>NUCLEOTIDE SEQUENCE [LARGE SCALE GENOMIC DNA]</scope>
    <source>
        <strain evidence="10">JCM 9687</strain>
    </source>
</reference>
<dbReference type="EMBL" id="BAAAYK010000038">
    <property type="protein sequence ID" value="GAA3355707.1"/>
    <property type="molecule type" value="Genomic_DNA"/>
</dbReference>
<evidence type="ECO:0000256" key="1">
    <source>
        <dbReference type="ARBA" id="ARBA00004651"/>
    </source>
</evidence>
<keyword evidence="10" id="KW-1185">Reference proteome</keyword>
<accession>A0ABP6RMC4</accession>
<protein>
    <recommendedName>
        <fullName evidence="8">Cardiolipin synthase N-terminal domain-containing protein</fullName>
    </recommendedName>
</protein>
<dbReference type="InterPro" id="IPR027379">
    <property type="entry name" value="CLS_N"/>
</dbReference>
<dbReference type="Pfam" id="PF13396">
    <property type="entry name" value="PLDc_N"/>
    <property type="match status" value="1"/>
</dbReference>
<evidence type="ECO:0000256" key="7">
    <source>
        <dbReference type="SAM" id="Phobius"/>
    </source>
</evidence>
<evidence type="ECO:0000259" key="8">
    <source>
        <dbReference type="Pfam" id="PF13396"/>
    </source>
</evidence>
<organism evidence="9 10">
    <name type="scientific">Saccharopolyspora gregorii</name>
    <dbReference type="NCBI Taxonomy" id="33914"/>
    <lineage>
        <taxon>Bacteria</taxon>
        <taxon>Bacillati</taxon>
        <taxon>Actinomycetota</taxon>
        <taxon>Actinomycetes</taxon>
        <taxon>Pseudonocardiales</taxon>
        <taxon>Pseudonocardiaceae</taxon>
        <taxon>Saccharopolyspora</taxon>
    </lineage>
</organism>
<keyword evidence="5 7" id="KW-0472">Membrane</keyword>
<keyword evidence="3 7" id="KW-0812">Transmembrane</keyword>
<evidence type="ECO:0000256" key="6">
    <source>
        <dbReference type="SAM" id="MobiDB-lite"/>
    </source>
</evidence>
<dbReference type="RefSeq" id="WP_258347807.1">
    <property type="nucleotide sequence ID" value="NZ_BAAAYK010000038.1"/>
</dbReference>